<dbReference type="PANTHER" id="PTHR46558">
    <property type="entry name" value="TRACRIPTIONAL REGULATORY PROTEIN-RELATED-RELATED"/>
    <property type="match status" value="1"/>
</dbReference>
<accession>A0A0D3MWR8</accession>
<dbReference type="OrthoDB" id="21470at10239"/>
<dbReference type="GO" id="GO:0003677">
    <property type="term" value="F:DNA binding"/>
    <property type="evidence" value="ECO:0007669"/>
    <property type="project" value="UniProtKB-KW"/>
</dbReference>
<dbReference type="InterPro" id="IPR001387">
    <property type="entry name" value="Cro/C1-type_HTH"/>
</dbReference>
<evidence type="ECO:0000256" key="1">
    <source>
        <dbReference type="ARBA" id="ARBA00023125"/>
    </source>
</evidence>
<keyword evidence="4" id="KW-1185">Reference proteome</keyword>
<dbReference type="CDD" id="cd00093">
    <property type="entry name" value="HTH_XRE"/>
    <property type="match status" value="1"/>
</dbReference>
<protein>
    <submittedName>
        <fullName evidence="3">Transcriptional regulator</fullName>
    </submittedName>
</protein>
<evidence type="ECO:0000259" key="2">
    <source>
        <dbReference type="PROSITE" id="PS50943"/>
    </source>
</evidence>
<keyword evidence="1" id="KW-0238">DNA-binding</keyword>
<dbReference type="RefSeq" id="YP_009214647.1">
    <property type="nucleotide sequence ID" value="NC_028962.1"/>
</dbReference>
<sequence length="73" mass="8705">MEKENKPLVLKKVREEKGYTLRELASELGVNYSVISYWEYGKKKPRTNNQLKLEKTLGVPFEELSKEWEEQDE</sequence>
<dbReference type="InterPro" id="IPR010982">
    <property type="entry name" value="Lambda_DNA-bd_dom_sf"/>
</dbReference>
<dbReference type="EMBL" id="KP027447">
    <property type="protein sequence ID" value="AJA42367.1"/>
    <property type="molecule type" value="Genomic_DNA"/>
</dbReference>
<dbReference type="Pfam" id="PF01381">
    <property type="entry name" value="HTH_3"/>
    <property type="match status" value="1"/>
</dbReference>
<dbReference type="SUPFAM" id="SSF47413">
    <property type="entry name" value="lambda repressor-like DNA-binding domains"/>
    <property type="match status" value="1"/>
</dbReference>
<name>A0A0D3MWR8_9CAUD</name>
<dbReference type="Proteomes" id="UP000032689">
    <property type="component" value="Segment"/>
</dbReference>
<dbReference type="GeneID" id="26641064"/>
<evidence type="ECO:0000313" key="3">
    <source>
        <dbReference type="EMBL" id="AJA42367.1"/>
    </source>
</evidence>
<feature type="domain" description="HTH cro/C1-type" evidence="2">
    <location>
        <begin position="10"/>
        <end position="64"/>
    </location>
</feature>
<evidence type="ECO:0000313" key="4">
    <source>
        <dbReference type="Proteomes" id="UP000032689"/>
    </source>
</evidence>
<dbReference type="Gene3D" id="1.10.260.40">
    <property type="entry name" value="lambda repressor-like DNA-binding domains"/>
    <property type="match status" value="1"/>
</dbReference>
<proteinExistence type="predicted"/>
<dbReference type="PANTHER" id="PTHR46558:SF4">
    <property type="entry name" value="DNA-BIDING PHAGE PROTEIN"/>
    <property type="match status" value="1"/>
</dbReference>
<dbReference type="KEGG" id="vg:26641064"/>
<reference evidence="3 4" key="1">
    <citation type="journal article" date="2015" name="Appl. Environ. Microbiol.">
        <title>Two Phages, phiIPLA-RODI and phiIPLA-C1C, Lyse Mono- and Dual-Species Staphylococcal Biofilms.</title>
        <authorList>
            <person name="Gutierrez D."/>
            <person name="Vandenheuvel D."/>
            <person name="Martinez B."/>
            <person name="Rodriguez A."/>
            <person name="Lavigne R."/>
            <person name="Garcia P."/>
        </authorList>
    </citation>
    <scope>NUCLEOTIDE SEQUENCE [LARGE SCALE GENOMIC DNA]</scope>
</reference>
<dbReference type="SMART" id="SM00530">
    <property type="entry name" value="HTH_XRE"/>
    <property type="match status" value="1"/>
</dbReference>
<dbReference type="PROSITE" id="PS50943">
    <property type="entry name" value="HTH_CROC1"/>
    <property type="match status" value="1"/>
</dbReference>
<organism evidence="3 4">
    <name type="scientific">Staphylococcus phage vB_SepM_ phiIPLA-C1C</name>
    <dbReference type="NCBI Taxonomy" id="1572704"/>
    <lineage>
        <taxon>Viruses</taxon>
        <taxon>Duplodnaviria</taxon>
        <taxon>Heunggongvirae</taxon>
        <taxon>Uroviricota</taxon>
        <taxon>Caudoviricetes</taxon>
        <taxon>Herelleviridae</taxon>
        <taxon>Twortvirinae</taxon>
        <taxon>Sepunavirus</taxon>
        <taxon>Sepunavirus IPLAC1C</taxon>
    </lineage>
</organism>